<dbReference type="Pfam" id="PF24883">
    <property type="entry name" value="NPHP3_N"/>
    <property type="match status" value="1"/>
</dbReference>
<dbReference type="AlphaFoldDB" id="M5C6L7"/>
<feature type="domain" description="NACHT" evidence="3">
    <location>
        <begin position="277"/>
        <end position="424"/>
    </location>
</feature>
<dbReference type="InterPro" id="IPR056884">
    <property type="entry name" value="NPHP3-like_N"/>
</dbReference>
<dbReference type="PANTHER" id="PTHR10039">
    <property type="entry name" value="AMELOGENIN"/>
    <property type="match status" value="1"/>
</dbReference>
<protein>
    <recommendedName>
        <fullName evidence="3">NACHT domain-containing protein</fullName>
    </recommendedName>
</protein>
<dbReference type="EMBL" id="CAOJ01014787">
    <property type="protein sequence ID" value="CCO35583.1"/>
    <property type="molecule type" value="Genomic_DNA"/>
</dbReference>
<feature type="region of interest" description="Disordered" evidence="2">
    <location>
        <begin position="1"/>
        <end position="82"/>
    </location>
</feature>
<evidence type="ECO:0000256" key="1">
    <source>
        <dbReference type="ARBA" id="ARBA00022737"/>
    </source>
</evidence>
<organism evidence="4 5">
    <name type="scientific">Thanatephorus cucumeris (strain AG1-IB / isolate 7/3/14)</name>
    <name type="common">Lettuce bottom rot fungus</name>
    <name type="synonym">Rhizoctonia solani</name>
    <dbReference type="NCBI Taxonomy" id="1108050"/>
    <lineage>
        <taxon>Eukaryota</taxon>
        <taxon>Fungi</taxon>
        <taxon>Dikarya</taxon>
        <taxon>Basidiomycota</taxon>
        <taxon>Agaricomycotina</taxon>
        <taxon>Agaricomycetes</taxon>
        <taxon>Cantharellales</taxon>
        <taxon>Ceratobasidiaceae</taxon>
        <taxon>Rhizoctonia</taxon>
        <taxon>Rhizoctonia solani AG-1</taxon>
    </lineage>
</organism>
<comment type="caution">
    <text evidence="4">The sequence shown here is derived from an EMBL/GenBank/DDBJ whole genome shotgun (WGS) entry which is preliminary data.</text>
</comment>
<evidence type="ECO:0000313" key="4">
    <source>
        <dbReference type="EMBL" id="CCO35583.1"/>
    </source>
</evidence>
<dbReference type="SUPFAM" id="SSF52540">
    <property type="entry name" value="P-loop containing nucleoside triphosphate hydrolases"/>
    <property type="match status" value="1"/>
</dbReference>
<gene>
    <name evidence="4" type="ORF">BN14_09701</name>
</gene>
<proteinExistence type="predicted"/>
<dbReference type="PROSITE" id="PS50837">
    <property type="entry name" value="NACHT"/>
    <property type="match status" value="1"/>
</dbReference>
<feature type="compositionally biased region" description="Polar residues" evidence="2">
    <location>
        <begin position="51"/>
        <end position="68"/>
    </location>
</feature>
<dbReference type="InterPro" id="IPR007111">
    <property type="entry name" value="NACHT_NTPase"/>
</dbReference>
<dbReference type="Proteomes" id="UP000012065">
    <property type="component" value="Unassembled WGS sequence"/>
</dbReference>
<reference evidence="4 5" key="1">
    <citation type="journal article" date="2013" name="J. Biotechnol.">
        <title>Establishment and interpretation of the genome sequence of the phytopathogenic fungus Rhizoctonia solani AG1-IB isolate 7/3/14.</title>
        <authorList>
            <person name="Wibberg D.W."/>
            <person name="Jelonek L.J."/>
            <person name="Rupp O.R."/>
            <person name="Hennig M.H."/>
            <person name="Eikmeyer F.E."/>
            <person name="Goesmann A.G."/>
            <person name="Hartmann A.H."/>
            <person name="Borriss R.B."/>
            <person name="Grosch R.G."/>
            <person name="Puehler A.P."/>
            <person name="Schlueter A.S."/>
        </authorList>
    </citation>
    <scope>NUCLEOTIDE SEQUENCE [LARGE SCALE GENOMIC DNA]</scope>
    <source>
        <strain evidence="5">AG1-IB / isolate 7/3/14</strain>
    </source>
</reference>
<sequence>MSFLMSLQDSLARSKRKWKKRLRIGSETTSRPTSVLDLRPDPAPLTESVKAVSSASKHIHDPTQTANSDPKAMPKSTPKGTSSAWTAVSTLLDILEVGTEAFPPAKPVVSGLKLFVNVLSRECQEREEYDYLAIKLNQVLHDLNEHMREPIGLKMTDSVRSIYSDIEQEIEMVTKMQNRTTGRRLIDARQDSDAILDCYRRVDGHFGRLTLNCTMYTLRAVNEQALEARLKGMSPSMSAVFNSAEAIDVQRRSCAEGTRRAQIDLLLEWANTPDAGKTCWMNGMAGTGKTTIAYTVCAELKKACRLGASFFCSRTIQECRQVKHIIPSIAYQLARFSLPFRCALDMALEADCDAHTRALSDQYQKLILEPLTKVQKSLPPDIIVVIDALDECENENSVGQILSLLLSTTDTLPIRFLMSSRPEAEITRKITGRLDGQDDARLVLHSLDSSDVKKDIEVYMRAELQDVPLTDDQWPGLLESCGLLFIFASTVCRFIRRGHETETLEEAVATICSSATVPARHGNSIDVLYLTILKTAFERPDMSDDNINKVKDILEMVICAVEPMTPDAIAAATIGAEHSKGHRRGDYFARIVP</sequence>
<keyword evidence="1" id="KW-0677">Repeat</keyword>
<feature type="compositionally biased region" description="Polar residues" evidence="2">
    <location>
        <begin position="1"/>
        <end position="11"/>
    </location>
</feature>
<name>M5C6L7_THACB</name>
<evidence type="ECO:0000313" key="5">
    <source>
        <dbReference type="Proteomes" id="UP000012065"/>
    </source>
</evidence>
<accession>M5C6L7</accession>
<evidence type="ECO:0000259" key="3">
    <source>
        <dbReference type="PROSITE" id="PS50837"/>
    </source>
</evidence>
<dbReference type="Gene3D" id="3.40.50.300">
    <property type="entry name" value="P-loop containing nucleotide triphosphate hydrolases"/>
    <property type="match status" value="1"/>
</dbReference>
<dbReference type="PANTHER" id="PTHR10039:SF17">
    <property type="entry name" value="FUNGAL STAND N-TERMINAL GOODBYE DOMAIN-CONTAINING PROTEIN-RELATED"/>
    <property type="match status" value="1"/>
</dbReference>
<evidence type="ECO:0000256" key="2">
    <source>
        <dbReference type="SAM" id="MobiDB-lite"/>
    </source>
</evidence>
<dbReference type="HOGENOM" id="CLU_000288_6_20_1"/>
<feature type="compositionally biased region" description="Basic residues" evidence="2">
    <location>
        <begin position="13"/>
        <end position="23"/>
    </location>
</feature>
<dbReference type="InterPro" id="IPR027417">
    <property type="entry name" value="P-loop_NTPase"/>
</dbReference>